<feature type="non-terminal residue" evidence="1">
    <location>
        <position position="1"/>
    </location>
</feature>
<proteinExistence type="predicted"/>
<dbReference type="Proteomes" id="UP000593577">
    <property type="component" value="Unassembled WGS sequence"/>
</dbReference>
<dbReference type="AlphaFoldDB" id="A0A7J8WXZ6"/>
<organism evidence="1 2">
    <name type="scientific">Gossypium aridum</name>
    <name type="common">American cotton</name>
    <name type="synonym">Erioxylum aridum</name>
    <dbReference type="NCBI Taxonomy" id="34290"/>
    <lineage>
        <taxon>Eukaryota</taxon>
        <taxon>Viridiplantae</taxon>
        <taxon>Streptophyta</taxon>
        <taxon>Embryophyta</taxon>
        <taxon>Tracheophyta</taxon>
        <taxon>Spermatophyta</taxon>
        <taxon>Magnoliopsida</taxon>
        <taxon>eudicotyledons</taxon>
        <taxon>Gunneridae</taxon>
        <taxon>Pentapetalae</taxon>
        <taxon>rosids</taxon>
        <taxon>malvids</taxon>
        <taxon>Malvales</taxon>
        <taxon>Malvaceae</taxon>
        <taxon>Malvoideae</taxon>
        <taxon>Gossypium</taxon>
    </lineage>
</organism>
<sequence length="163" mass="17844">MVAVSLRLDLRIEEVLLEGDALSGIKKMNSCNEDGSVIGAYIYDAKLKSKGSKRYLFRHVPKDANKDVCLTSRGTRWRMIGETGSWRKGEEMVGSFSDVIALGVEVMFLKKGFGRSMKAGGRNNNGFWGSGRLPKTASFLEVVMGRCFDEFQGASGMDSGGVQ</sequence>
<keyword evidence="2" id="KW-1185">Reference proteome</keyword>
<protein>
    <submittedName>
        <fullName evidence="1">Uncharacterized protein</fullName>
    </submittedName>
</protein>
<reference evidence="1 2" key="1">
    <citation type="journal article" date="2019" name="Genome Biol. Evol.">
        <title>Insights into the evolution of the New World diploid cottons (Gossypium, subgenus Houzingenia) based on genome sequencing.</title>
        <authorList>
            <person name="Grover C.E."/>
            <person name="Arick M.A. 2nd"/>
            <person name="Thrash A."/>
            <person name="Conover J.L."/>
            <person name="Sanders W.S."/>
            <person name="Peterson D.G."/>
            <person name="Frelichowski J.E."/>
            <person name="Scheffler J.A."/>
            <person name="Scheffler B.E."/>
            <person name="Wendel J.F."/>
        </authorList>
    </citation>
    <scope>NUCLEOTIDE SEQUENCE [LARGE SCALE GENOMIC DNA]</scope>
    <source>
        <strain evidence="1">185</strain>
        <tissue evidence="1">Leaf</tissue>
    </source>
</reference>
<comment type="caution">
    <text evidence="1">The sequence shown here is derived from an EMBL/GenBank/DDBJ whole genome shotgun (WGS) entry which is preliminary data.</text>
</comment>
<dbReference type="EMBL" id="JABFAA010000004">
    <property type="protein sequence ID" value="MBA0679925.1"/>
    <property type="molecule type" value="Genomic_DNA"/>
</dbReference>
<gene>
    <name evidence="1" type="ORF">Goari_011666</name>
</gene>
<evidence type="ECO:0000313" key="1">
    <source>
        <dbReference type="EMBL" id="MBA0679925.1"/>
    </source>
</evidence>
<accession>A0A7J8WXZ6</accession>
<name>A0A7J8WXZ6_GOSAI</name>
<evidence type="ECO:0000313" key="2">
    <source>
        <dbReference type="Proteomes" id="UP000593577"/>
    </source>
</evidence>